<feature type="chain" id="PRO_5042145177" description="Secreted protein" evidence="1">
    <location>
        <begin position="19"/>
        <end position="92"/>
    </location>
</feature>
<organism evidence="2 3">
    <name type="scientific">Cephalotrichum gorgonifer</name>
    <dbReference type="NCBI Taxonomy" id="2041049"/>
    <lineage>
        <taxon>Eukaryota</taxon>
        <taxon>Fungi</taxon>
        <taxon>Dikarya</taxon>
        <taxon>Ascomycota</taxon>
        <taxon>Pezizomycotina</taxon>
        <taxon>Sordariomycetes</taxon>
        <taxon>Hypocreomycetidae</taxon>
        <taxon>Microascales</taxon>
        <taxon>Microascaceae</taxon>
        <taxon>Cephalotrichum</taxon>
    </lineage>
</organism>
<keyword evidence="3" id="KW-1185">Reference proteome</keyword>
<keyword evidence="1" id="KW-0732">Signal</keyword>
<sequence>MIATSSISLMATAALVTACTPPHLIPRAACGETADYFCYGIDGGKSHPRASISPTSNCEEWTIDVPGAGTVLTLAKHINPRVNSSVLHVPCL</sequence>
<dbReference type="Proteomes" id="UP001187682">
    <property type="component" value="Unassembled WGS sequence"/>
</dbReference>
<protein>
    <recommendedName>
        <fullName evidence="4">Secreted protein</fullName>
    </recommendedName>
</protein>
<comment type="caution">
    <text evidence="2">The sequence shown here is derived from an EMBL/GenBank/DDBJ whole genome shotgun (WGS) entry which is preliminary data.</text>
</comment>
<evidence type="ECO:0008006" key="4">
    <source>
        <dbReference type="Google" id="ProtNLM"/>
    </source>
</evidence>
<dbReference type="EMBL" id="ONZQ02000018">
    <property type="protein sequence ID" value="SPO07081.1"/>
    <property type="molecule type" value="Genomic_DNA"/>
</dbReference>
<name>A0AAE8SZK9_9PEZI</name>
<reference evidence="2" key="1">
    <citation type="submission" date="2018-03" db="EMBL/GenBank/DDBJ databases">
        <authorList>
            <person name="Guldener U."/>
        </authorList>
    </citation>
    <scope>NUCLEOTIDE SEQUENCE</scope>
</reference>
<evidence type="ECO:0000313" key="2">
    <source>
        <dbReference type="EMBL" id="SPO07081.1"/>
    </source>
</evidence>
<proteinExistence type="predicted"/>
<accession>A0AAE8SZK9</accession>
<evidence type="ECO:0000256" key="1">
    <source>
        <dbReference type="SAM" id="SignalP"/>
    </source>
</evidence>
<gene>
    <name evidence="2" type="ORF">DNG_09775</name>
</gene>
<dbReference type="AlphaFoldDB" id="A0AAE8SZK9"/>
<evidence type="ECO:0000313" key="3">
    <source>
        <dbReference type="Proteomes" id="UP001187682"/>
    </source>
</evidence>
<feature type="signal peptide" evidence="1">
    <location>
        <begin position="1"/>
        <end position="18"/>
    </location>
</feature>